<name>A0ABQ6CJG4_9HYPH</name>
<dbReference type="EMBL" id="BSPC01000015">
    <property type="protein sequence ID" value="GLS18869.1"/>
    <property type="molecule type" value="Genomic_DNA"/>
</dbReference>
<keyword evidence="4" id="KW-1185">Reference proteome</keyword>
<accession>A0ABQ6CJG4</accession>
<evidence type="ECO:0000313" key="4">
    <source>
        <dbReference type="Proteomes" id="UP001156882"/>
    </source>
</evidence>
<organism evidence="3 4">
    <name type="scientific">Labrys miyagiensis</name>
    <dbReference type="NCBI Taxonomy" id="346912"/>
    <lineage>
        <taxon>Bacteria</taxon>
        <taxon>Pseudomonadati</taxon>
        <taxon>Pseudomonadota</taxon>
        <taxon>Alphaproteobacteria</taxon>
        <taxon>Hyphomicrobiales</taxon>
        <taxon>Xanthobacteraceae</taxon>
        <taxon>Labrys</taxon>
    </lineage>
</organism>
<dbReference type="Proteomes" id="UP001156882">
    <property type="component" value="Unassembled WGS sequence"/>
</dbReference>
<keyword evidence="2" id="KW-0732">Signal</keyword>
<protein>
    <recommendedName>
        <fullName evidence="5">DUF3035 domain-containing protein</fullName>
    </recommendedName>
</protein>
<dbReference type="PROSITE" id="PS51257">
    <property type="entry name" value="PROKAR_LIPOPROTEIN"/>
    <property type="match status" value="1"/>
</dbReference>
<feature type="chain" id="PRO_5046103228" description="DUF3035 domain-containing protein" evidence="2">
    <location>
        <begin position="19"/>
        <end position="121"/>
    </location>
</feature>
<comment type="caution">
    <text evidence="3">The sequence shown here is derived from an EMBL/GenBank/DDBJ whole genome shotgun (WGS) entry which is preliminary data.</text>
</comment>
<evidence type="ECO:0008006" key="5">
    <source>
        <dbReference type="Google" id="ProtNLM"/>
    </source>
</evidence>
<feature type="region of interest" description="Disordered" evidence="1">
    <location>
        <begin position="81"/>
        <end position="121"/>
    </location>
</feature>
<evidence type="ECO:0000256" key="2">
    <source>
        <dbReference type="SAM" id="SignalP"/>
    </source>
</evidence>
<reference evidence="4" key="1">
    <citation type="journal article" date="2019" name="Int. J. Syst. Evol. Microbiol.">
        <title>The Global Catalogue of Microorganisms (GCM) 10K type strain sequencing project: providing services to taxonomists for standard genome sequencing and annotation.</title>
        <authorList>
            <consortium name="The Broad Institute Genomics Platform"/>
            <consortium name="The Broad Institute Genome Sequencing Center for Infectious Disease"/>
            <person name="Wu L."/>
            <person name="Ma J."/>
        </authorList>
    </citation>
    <scope>NUCLEOTIDE SEQUENCE [LARGE SCALE GENOMIC DNA]</scope>
    <source>
        <strain evidence="4">NBRC 101365</strain>
    </source>
</reference>
<sequence>MRILVLVTTAALAAIALAGCASDTKQTAHALGLTSGPLPAPKPFVVESRSAQTPVYPAVGVTPPPRSDRVLDQDQRKALEASLLATPGRQPSPDEKVVKKTGAKKPVIPAKRQKASFFPPN</sequence>
<gene>
    <name evidence="3" type="ORF">GCM10007874_18860</name>
</gene>
<dbReference type="RefSeq" id="WP_284311737.1">
    <property type="nucleotide sequence ID" value="NZ_BSPC01000015.1"/>
</dbReference>
<proteinExistence type="predicted"/>
<feature type="signal peptide" evidence="2">
    <location>
        <begin position="1"/>
        <end position="18"/>
    </location>
</feature>
<evidence type="ECO:0000256" key="1">
    <source>
        <dbReference type="SAM" id="MobiDB-lite"/>
    </source>
</evidence>
<evidence type="ECO:0000313" key="3">
    <source>
        <dbReference type="EMBL" id="GLS18869.1"/>
    </source>
</evidence>